<proteinExistence type="predicted"/>
<reference evidence="5" key="1">
    <citation type="submission" date="2023-07" db="EMBL/GenBank/DDBJ databases">
        <title>30 novel species of actinomycetes from the DSMZ collection.</title>
        <authorList>
            <person name="Nouioui I."/>
        </authorList>
    </citation>
    <scope>NUCLEOTIDE SEQUENCE [LARGE SCALE GENOMIC DNA]</scope>
    <source>
        <strain evidence="5">DSM 44917</strain>
    </source>
</reference>
<dbReference type="InterPro" id="IPR012938">
    <property type="entry name" value="Glc/Sorbosone_DH"/>
</dbReference>
<dbReference type="SUPFAM" id="SSF49299">
    <property type="entry name" value="PKD domain"/>
    <property type="match status" value="1"/>
</dbReference>
<dbReference type="InterPro" id="IPR022409">
    <property type="entry name" value="PKD/Chitinase_dom"/>
</dbReference>
<dbReference type="InterPro" id="IPR013783">
    <property type="entry name" value="Ig-like_fold"/>
</dbReference>
<evidence type="ECO:0000256" key="2">
    <source>
        <dbReference type="SAM" id="SignalP"/>
    </source>
</evidence>
<keyword evidence="5" id="KW-1185">Reference proteome</keyword>
<sequence>MRHPFRAPAALAALPAAAALLLASAPPGAPAPPPPPPPGPQQPVPADHFQRVTLNEFPGEPMDLAVLPDSRVLHTTRSGEVWLHDPATGRNTLAAALEVYTHDEEGLQSVAVDPGFDGRANRWVYLYYAPRLATPTDDPATPGINEGDAPPTDDPAALAAFRGVNRLSRFPLVDGRLDTSREQRILDVPTDRGQCCHVGGDIAFDGRGLLYLSTGDDTAPFSSGGYAPIDERPGRSPVFDAQRTAANSADLRGKVLRLRVAPDGSPSAPEGNLFPPGTPGTRPEIYLMGLRNPFRIEVDRRTGTLLVADYSPDAPRADPERGPAGHGKWLAVREAGNHGWPYCVTPHLPYMNYDFGTGTADGPFDCAAPVNASPHNTGLRRLPPVSAPHVWYPAAESADFPALGSGGIGPMAGPVYAPPPRPARGEQPVAWPERYAGAPLLYEWTRDWIKALRLDPGTGALRGMEDVLPGLELSGPMDLEFGPEGALYALEYGKGYFAENPEARLTRIDHLGPEGNRTPVPRASADAASGRAPLTVSFSGAGSEDAEGDRLRYAWDFDADGRVDSRRREAAFTYRREGLYRATLRVTDAGGPRRGRSASAEVLIVVGNEAPRVAFSAPVAGQAFRLGDAVAFSVRVADDQPVDCARVRVDYVLGHDEHGHPQSTASGCAGVIATAPVEGHDPAHDRLAGVFVARYTDPGADGLPPLTGSAEVALIPTG</sequence>
<feature type="chain" id="PRO_5047297539" evidence="2">
    <location>
        <begin position="32"/>
        <end position="718"/>
    </location>
</feature>
<evidence type="ECO:0000313" key="5">
    <source>
        <dbReference type="Proteomes" id="UP001183388"/>
    </source>
</evidence>
<dbReference type="InterPro" id="IPR011041">
    <property type="entry name" value="Quinoprot_gluc/sorb_DH_b-prop"/>
</dbReference>
<protein>
    <submittedName>
        <fullName evidence="4">PQQ-dependent sugar dehydrogenase</fullName>
    </submittedName>
</protein>
<dbReference type="PANTHER" id="PTHR19328:SF75">
    <property type="entry name" value="ALDOSE SUGAR DEHYDROGENASE YLII"/>
    <property type="match status" value="1"/>
</dbReference>
<dbReference type="EMBL" id="JAVREN010000054">
    <property type="protein sequence ID" value="MDT0310063.1"/>
    <property type="molecule type" value="Genomic_DNA"/>
</dbReference>
<dbReference type="Pfam" id="PF18911">
    <property type="entry name" value="PKD_4"/>
    <property type="match status" value="1"/>
</dbReference>
<feature type="signal peptide" evidence="2">
    <location>
        <begin position="1"/>
        <end position="31"/>
    </location>
</feature>
<evidence type="ECO:0000256" key="1">
    <source>
        <dbReference type="SAM" id="MobiDB-lite"/>
    </source>
</evidence>
<dbReference type="InterPro" id="IPR000601">
    <property type="entry name" value="PKD_dom"/>
</dbReference>
<dbReference type="PANTHER" id="PTHR19328">
    <property type="entry name" value="HEDGEHOG-INTERACTING PROTEIN"/>
    <property type="match status" value="1"/>
</dbReference>
<comment type="caution">
    <text evidence="4">The sequence shown here is derived from an EMBL/GenBank/DDBJ whole genome shotgun (WGS) entry which is preliminary data.</text>
</comment>
<name>A0ABU2LFQ1_9ACTN</name>
<dbReference type="SMART" id="SM00089">
    <property type="entry name" value="PKD"/>
    <property type="match status" value="1"/>
</dbReference>
<gene>
    <name evidence="4" type="ORF">RM780_24360</name>
</gene>
<feature type="domain" description="PKD" evidence="3">
    <location>
        <begin position="519"/>
        <end position="609"/>
    </location>
</feature>
<dbReference type="Proteomes" id="UP001183388">
    <property type="component" value="Unassembled WGS sequence"/>
</dbReference>
<dbReference type="InterPro" id="IPR011042">
    <property type="entry name" value="6-blade_b-propeller_TolB-like"/>
</dbReference>
<dbReference type="SUPFAM" id="SSF50952">
    <property type="entry name" value="Soluble quinoprotein glucose dehydrogenase"/>
    <property type="match status" value="1"/>
</dbReference>
<dbReference type="Gene3D" id="2.120.10.30">
    <property type="entry name" value="TolB, C-terminal domain"/>
    <property type="match status" value="1"/>
</dbReference>
<evidence type="ECO:0000259" key="3">
    <source>
        <dbReference type="PROSITE" id="PS50093"/>
    </source>
</evidence>
<dbReference type="CDD" id="cd00146">
    <property type="entry name" value="PKD"/>
    <property type="match status" value="1"/>
</dbReference>
<organism evidence="4 5">
    <name type="scientific">Streptomyces boetiae</name>
    <dbReference type="NCBI Taxonomy" id="3075541"/>
    <lineage>
        <taxon>Bacteria</taxon>
        <taxon>Bacillati</taxon>
        <taxon>Actinomycetota</taxon>
        <taxon>Actinomycetes</taxon>
        <taxon>Kitasatosporales</taxon>
        <taxon>Streptomycetaceae</taxon>
        <taxon>Streptomyces</taxon>
    </lineage>
</organism>
<dbReference type="PROSITE" id="PS50093">
    <property type="entry name" value="PKD"/>
    <property type="match status" value="1"/>
</dbReference>
<keyword evidence="2" id="KW-0732">Signal</keyword>
<accession>A0ABU2LFQ1</accession>
<dbReference type="Gene3D" id="2.60.40.10">
    <property type="entry name" value="Immunoglobulins"/>
    <property type="match status" value="1"/>
</dbReference>
<dbReference type="Pfam" id="PF07995">
    <property type="entry name" value="GSDH"/>
    <property type="match status" value="1"/>
</dbReference>
<dbReference type="RefSeq" id="WP_311633036.1">
    <property type="nucleotide sequence ID" value="NZ_JAVREN010000054.1"/>
</dbReference>
<feature type="region of interest" description="Disordered" evidence="1">
    <location>
        <begin position="24"/>
        <end position="46"/>
    </location>
</feature>
<dbReference type="InterPro" id="IPR035986">
    <property type="entry name" value="PKD_dom_sf"/>
</dbReference>
<evidence type="ECO:0000313" key="4">
    <source>
        <dbReference type="EMBL" id="MDT0310063.1"/>
    </source>
</evidence>
<feature type="compositionally biased region" description="Pro residues" evidence="1">
    <location>
        <begin position="27"/>
        <end position="43"/>
    </location>
</feature>
<feature type="region of interest" description="Disordered" evidence="1">
    <location>
        <begin position="261"/>
        <end position="280"/>
    </location>
</feature>